<proteinExistence type="predicted"/>
<accession>A0AAN7KX96</accession>
<organism evidence="2 3">
    <name type="scientific">Trapa incisa</name>
    <dbReference type="NCBI Taxonomy" id="236973"/>
    <lineage>
        <taxon>Eukaryota</taxon>
        <taxon>Viridiplantae</taxon>
        <taxon>Streptophyta</taxon>
        <taxon>Embryophyta</taxon>
        <taxon>Tracheophyta</taxon>
        <taxon>Spermatophyta</taxon>
        <taxon>Magnoliopsida</taxon>
        <taxon>eudicotyledons</taxon>
        <taxon>Gunneridae</taxon>
        <taxon>Pentapetalae</taxon>
        <taxon>rosids</taxon>
        <taxon>malvids</taxon>
        <taxon>Myrtales</taxon>
        <taxon>Lythraceae</taxon>
        <taxon>Trapa</taxon>
    </lineage>
</organism>
<dbReference type="EMBL" id="JAXIOK010000005">
    <property type="protein sequence ID" value="KAK4770961.1"/>
    <property type="molecule type" value="Genomic_DNA"/>
</dbReference>
<evidence type="ECO:0000256" key="1">
    <source>
        <dbReference type="SAM" id="MobiDB-lite"/>
    </source>
</evidence>
<feature type="compositionally biased region" description="Basic and acidic residues" evidence="1">
    <location>
        <begin position="18"/>
        <end position="32"/>
    </location>
</feature>
<dbReference type="AlphaFoldDB" id="A0AAN7KX96"/>
<gene>
    <name evidence="2" type="ORF">SAY87_031493</name>
</gene>
<feature type="region of interest" description="Disordered" evidence="1">
    <location>
        <begin position="8"/>
        <end position="32"/>
    </location>
</feature>
<name>A0AAN7KX96_9MYRT</name>
<reference evidence="2 3" key="1">
    <citation type="journal article" date="2023" name="Hortic Res">
        <title>Pangenome of water caltrop reveals structural variations and asymmetric subgenome divergence after allopolyploidization.</title>
        <authorList>
            <person name="Zhang X."/>
            <person name="Chen Y."/>
            <person name="Wang L."/>
            <person name="Yuan Y."/>
            <person name="Fang M."/>
            <person name="Shi L."/>
            <person name="Lu R."/>
            <person name="Comes H.P."/>
            <person name="Ma Y."/>
            <person name="Chen Y."/>
            <person name="Huang G."/>
            <person name="Zhou Y."/>
            <person name="Zheng Z."/>
            <person name="Qiu Y."/>
        </authorList>
    </citation>
    <scope>NUCLEOTIDE SEQUENCE [LARGE SCALE GENOMIC DNA]</scope>
    <source>
        <tissue evidence="2">Roots</tissue>
    </source>
</reference>
<dbReference type="Proteomes" id="UP001345219">
    <property type="component" value="Chromosome 24"/>
</dbReference>
<evidence type="ECO:0000313" key="3">
    <source>
        <dbReference type="Proteomes" id="UP001345219"/>
    </source>
</evidence>
<comment type="caution">
    <text evidence="2">The sequence shown here is derived from an EMBL/GenBank/DDBJ whole genome shotgun (WGS) entry which is preliminary data.</text>
</comment>
<sequence>MPSRICFVGRQRPHARKQREAPHRRLRDQPFPDKPFDDWQVKRALLDYLKNCPSISLAVPREDVEIARVKDLKKRKRDEPLASDIELTLDPRAYCNSSEAPRNGCSRRGRREPDAIVLEGFLRGGFPSKAIIVDYTYYLPGICKDHDYYLIMRPHGTKMASSGALEVKTKSNFQSCVIEVKPQNAKFLFTALNRPKRFRDPPGIWLDLSQFGDYVPGS</sequence>
<protein>
    <submittedName>
        <fullName evidence="2">Uncharacterized protein</fullName>
    </submittedName>
</protein>
<keyword evidence="3" id="KW-1185">Reference proteome</keyword>
<evidence type="ECO:0000313" key="2">
    <source>
        <dbReference type="EMBL" id="KAK4770961.1"/>
    </source>
</evidence>